<protein>
    <recommendedName>
        <fullName evidence="5">HTH IS21-type domain-containing protein</fullName>
    </recommendedName>
</protein>
<accession>A0A919DML4</accession>
<dbReference type="Proteomes" id="UP000603227">
    <property type="component" value="Unassembled WGS sequence"/>
</dbReference>
<comment type="similarity">
    <text evidence="1">Belongs to the transposase IS21/IS408/IS1162 family.</text>
</comment>
<keyword evidence="2" id="KW-0815">Transposition</keyword>
<evidence type="ECO:0000313" key="6">
    <source>
        <dbReference type="EMBL" id="GHE63682.1"/>
    </source>
</evidence>
<evidence type="ECO:0000256" key="1">
    <source>
        <dbReference type="ARBA" id="ARBA00009277"/>
    </source>
</evidence>
<proteinExistence type="inferred from homology"/>
<feature type="domain" description="HTH IS21-type" evidence="5">
    <location>
        <begin position="19"/>
        <end position="81"/>
    </location>
</feature>
<dbReference type="PROSITE" id="PS50531">
    <property type="entry name" value="HTH_IS21"/>
    <property type="match status" value="1"/>
</dbReference>
<comment type="caution">
    <text evidence="6">The sequence shown here is derived from an EMBL/GenBank/DDBJ whole genome shotgun (WGS) entry which is preliminary data.</text>
</comment>
<dbReference type="PANTHER" id="PTHR35004:SF7">
    <property type="entry name" value="INTEGRASE PROTEIN"/>
    <property type="match status" value="1"/>
</dbReference>
<evidence type="ECO:0000256" key="3">
    <source>
        <dbReference type="ARBA" id="ARBA00023125"/>
    </source>
</evidence>
<sequence>MAVLLLLGAPMRLSKSKADLYAAIRRDHRAGMSMRALQRKYGVTWQTVRKALDLVWPEPRKKLPPRPTRLDPYRPLIDEMLRRDLDAPPKQRHTSKRVFDRLLDEYAATEISYQMVRGYIATRRGEIRQEAGRGPSEVFVPQTHLPGAEAEVDFGDVQIVLAGVVTRCYLFSFRLSYSGKAVHRVFASCGQEAFFEGHVHALSVLGGAPRGKVRYDNLKAAVAKVLGFARHRQESERWTAFRTHWGIESFYCRPGLEGAHEKGGVEGQIGYFGRNHFVPVPEVVSLAELNEMVDRWDLQDEGRKIRSRARTVGEYFAVEAPLLKPLPTELFETGRLFTPRVDRYSQIAAQTNRYSVPVRLIGRTVRVMLHASHLIVYDRGQEVARHERLSTKAGSRLELDHYLEALIRKPGAFPGATALEQAKSAGKFTPVHDDWWAAARAAHGDKDGTKALIEVLLLGRHMSHEHIVAGLATALRAGALTADAVALEARKAAEADELAASIPAHAALPEPPGRQRATVTFLSDWRMSHLPADTRPLPSVAPYDQLLRHRRPGGAPATEGEAT</sequence>
<evidence type="ECO:0000256" key="4">
    <source>
        <dbReference type="ARBA" id="ARBA00023172"/>
    </source>
</evidence>
<organism evidence="6 7">
    <name type="scientific">Streptomyces capitiformicae</name>
    <dbReference type="NCBI Taxonomy" id="2014920"/>
    <lineage>
        <taxon>Bacteria</taxon>
        <taxon>Bacillati</taxon>
        <taxon>Actinomycetota</taxon>
        <taxon>Actinomycetes</taxon>
        <taxon>Kitasatosporales</taxon>
        <taxon>Streptomycetaceae</taxon>
        <taxon>Streptomyces</taxon>
    </lineage>
</organism>
<dbReference type="EMBL" id="BNAT01000057">
    <property type="protein sequence ID" value="GHE63682.1"/>
    <property type="molecule type" value="Genomic_DNA"/>
</dbReference>
<dbReference type="NCBIfam" id="NF033546">
    <property type="entry name" value="transpos_IS21"/>
    <property type="match status" value="1"/>
</dbReference>
<gene>
    <name evidence="6" type="ORF">GCM10017771_87120</name>
</gene>
<keyword evidence="4" id="KW-0233">DNA recombination</keyword>
<reference evidence="6" key="1">
    <citation type="journal article" date="2014" name="Int. J. Syst. Evol. Microbiol.">
        <title>Complete genome sequence of Corynebacterium casei LMG S-19264T (=DSM 44701T), isolated from a smear-ripened cheese.</title>
        <authorList>
            <consortium name="US DOE Joint Genome Institute (JGI-PGF)"/>
            <person name="Walter F."/>
            <person name="Albersmeier A."/>
            <person name="Kalinowski J."/>
            <person name="Ruckert C."/>
        </authorList>
    </citation>
    <scope>NUCLEOTIDE SEQUENCE</scope>
    <source>
        <strain evidence="6">CGMCC 4.7403</strain>
    </source>
</reference>
<evidence type="ECO:0000256" key="2">
    <source>
        <dbReference type="ARBA" id="ARBA00022578"/>
    </source>
</evidence>
<dbReference type="PANTHER" id="PTHR35004">
    <property type="entry name" value="TRANSPOSASE RV3428C-RELATED"/>
    <property type="match status" value="1"/>
</dbReference>
<dbReference type="GO" id="GO:0006310">
    <property type="term" value="P:DNA recombination"/>
    <property type="evidence" value="ECO:0007669"/>
    <property type="project" value="UniProtKB-KW"/>
</dbReference>
<dbReference type="InterPro" id="IPR054353">
    <property type="entry name" value="IstA-like_C"/>
</dbReference>
<dbReference type="GO" id="GO:0032196">
    <property type="term" value="P:transposition"/>
    <property type="evidence" value="ECO:0007669"/>
    <property type="project" value="UniProtKB-KW"/>
</dbReference>
<dbReference type="Pfam" id="PF22483">
    <property type="entry name" value="Mu-transpos_C_2"/>
    <property type="match status" value="1"/>
</dbReference>
<name>A0A919DML4_9ACTN</name>
<evidence type="ECO:0000259" key="5">
    <source>
        <dbReference type="PROSITE" id="PS50531"/>
    </source>
</evidence>
<evidence type="ECO:0000313" key="7">
    <source>
        <dbReference type="Proteomes" id="UP000603227"/>
    </source>
</evidence>
<dbReference type="AlphaFoldDB" id="A0A919DML4"/>
<dbReference type="GO" id="GO:0003677">
    <property type="term" value="F:DNA binding"/>
    <property type="evidence" value="ECO:0007669"/>
    <property type="project" value="UniProtKB-KW"/>
</dbReference>
<dbReference type="InterPro" id="IPR017894">
    <property type="entry name" value="HTH_IS21_transposase_type"/>
</dbReference>
<keyword evidence="7" id="KW-1185">Reference proteome</keyword>
<reference evidence="6" key="2">
    <citation type="submission" date="2020-09" db="EMBL/GenBank/DDBJ databases">
        <authorList>
            <person name="Sun Q."/>
            <person name="Zhou Y."/>
        </authorList>
    </citation>
    <scope>NUCLEOTIDE SEQUENCE</scope>
    <source>
        <strain evidence="6">CGMCC 4.7403</strain>
    </source>
</reference>
<keyword evidence="3" id="KW-0238">DNA-binding</keyword>